<evidence type="ECO:0000256" key="1">
    <source>
        <dbReference type="SAM" id="MobiDB-lite"/>
    </source>
</evidence>
<dbReference type="Proteomes" id="UP000248646">
    <property type="component" value="Unassembled WGS sequence"/>
</dbReference>
<sequence>MGLAAFNRMRLLQAEKEKEEKEKEKKVSTKKTSQKVGE</sequence>
<proteinExistence type="predicted"/>
<organism evidence="2 3">
    <name type="scientific">Psychrobacillus insolitus</name>
    <dbReference type="NCBI Taxonomy" id="1461"/>
    <lineage>
        <taxon>Bacteria</taxon>
        <taxon>Bacillati</taxon>
        <taxon>Bacillota</taxon>
        <taxon>Bacilli</taxon>
        <taxon>Bacillales</taxon>
        <taxon>Bacillaceae</taxon>
        <taxon>Psychrobacillus</taxon>
    </lineage>
</organism>
<keyword evidence="3" id="KW-1185">Reference proteome</keyword>
<accession>A0A2W7MRV6</accession>
<name>A0A2W7MRV6_9BACI</name>
<feature type="compositionally biased region" description="Basic residues" evidence="1">
    <location>
        <begin position="28"/>
        <end position="38"/>
    </location>
</feature>
<comment type="caution">
    <text evidence="2">The sequence shown here is derived from an EMBL/GenBank/DDBJ whole genome shotgun (WGS) entry which is preliminary data.</text>
</comment>
<evidence type="ECO:0000313" key="2">
    <source>
        <dbReference type="EMBL" id="PZX07904.1"/>
    </source>
</evidence>
<feature type="compositionally biased region" description="Basic and acidic residues" evidence="1">
    <location>
        <begin position="13"/>
        <end position="27"/>
    </location>
</feature>
<dbReference type="AlphaFoldDB" id="A0A2W7MRV6"/>
<protein>
    <submittedName>
        <fullName evidence="2">Uncharacterized protein</fullName>
    </submittedName>
</protein>
<feature type="region of interest" description="Disordered" evidence="1">
    <location>
        <begin position="1"/>
        <end position="38"/>
    </location>
</feature>
<reference evidence="2 3" key="1">
    <citation type="submission" date="2018-06" db="EMBL/GenBank/DDBJ databases">
        <title>Genomic Encyclopedia of Type Strains, Phase IV (KMG-IV): sequencing the most valuable type-strain genomes for metagenomic binning, comparative biology and taxonomic classification.</title>
        <authorList>
            <person name="Goeker M."/>
        </authorList>
    </citation>
    <scope>NUCLEOTIDE SEQUENCE [LARGE SCALE GENOMIC DNA]</scope>
    <source>
        <strain evidence="2 3">DSM 5</strain>
    </source>
</reference>
<gene>
    <name evidence="2" type="ORF">C7437_1011026</name>
</gene>
<dbReference type="EMBL" id="QKZI01000001">
    <property type="protein sequence ID" value="PZX07904.1"/>
    <property type="molecule type" value="Genomic_DNA"/>
</dbReference>
<evidence type="ECO:0000313" key="3">
    <source>
        <dbReference type="Proteomes" id="UP000248646"/>
    </source>
</evidence>